<dbReference type="AlphaFoldDB" id="A0AAE4MDV4"/>
<dbReference type="Proteomes" id="UP001273136">
    <property type="component" value="Unassembled WGS sequence"/>
</dbReference>
<keyword evidence="1" id="KW-0812">Transmembrane</keyword>
<comment type="caution">
    <text evidence="2">The sequence shown here is derived from an EMBL/GenBank/DDBJ whole genome shotgun (WGS) entry which is preliminary data.</text>
</comment>
<reference evidence="2" key="1">
    <citation type="submission" date="2023-06" db="EMBL/GenBank/DDBJ databases">
        <title>Genome sequence of Methancorpusculaceae sp. Ag1.</title>
        <authorList>
            <person name="Protasov E."/>
            <person name="Platt K."/>
            <person name="Poehlein A."/>
            <person name="Daniel R."/>
            <person name="Brune A."/>
        </authorList>
    </citation>
    <scope>NUCLEOTIDE SEQUENCE</scope>
    <source>
        <strain evidence="2">Ag1</strain>
    </source>
</reference>
<feature type="transmembrane region" description="Helical" evidence="1">
    <location>
        <begin position="21"/>
        <end position="44"/>
    </location>
</feature>
<keyword evidence="3" id="KW-1185">Reference proteome</keyword>
<evidence type="ECO:0000256" key="1">
    <source>
        <dbReference type="SAM" id="Phobius"/>
    </source>
</evidence>
<accession>A0AAE4MDV4</accession>
<evidence type="ECO:0000313" key="3">
    <source>
        <dbReference type="Proteomes" id="UP001273136"/>
    </source>
</evidence>
<name>A0AAE4MDV4_9EURY</name>
<sequence>METKEVKHIDVWSAAKLSAAIYLVISIIAGIISALIAIFNMTAIPGLSMLTSFGEGILIIVITVVIIAIIGMIVGFIVGAIIAFIYNLAAGIFGGLRLEVE</sequence>
<keyword evidence="1" id="KW-0472">Membrane</keyword>
<feature type="transmembrane region" description="Helical" evidence="1">
    <location>
        <begin position="56"/>
        <end position="89"/>
    </location>
</feature>
<protein>
    <recommendedName>
        <fullName evidence="4">DUF3566 domain-containing protein</fullName>
    </recommendedName>
</protein>
<organism evidence="2 3">
    <name type="scientific">Methanorbis furvi</name>
    <dbReference type="NCBI Taxonomy" id="3028299"/>
    <lineage>
        <taxon>Archaea</taxon>
        <taxon>Methanobacteriati</taxon>
        <taxon>Methanobacteriota</taxon>
        <taxon>Stenosarchaea group</taxon>
        <taxon>Methanomicrobia</taxon>
        <taxon>Methanomicrobiales</taxon>
        <taxon>Methanocorpusculaceae</taxon>
        <taxon>Methanorbis</taxon>
    </lineage>
</organism>
<dbReference type="RefSeq" id="WP_338094901.1">
    <property type="nucleotide sequence ID" value="NZ_JAWDKA010000010.1"/>
</dbReference>
<evidence type="ECO:0008006" key="4">
    <source>
        <dbReference type="Google" id="ProtNLM"/>
    </source>
</evidence>
<dbReference type="EMBL" id="JAWDKA010000010">
    <property type="protein sequence ID" value="MDV0442479.1"/>
    <property type="molecule type" value="Genomic_DNA"/>
</dbReference>
<keyword evidence="1" id="KW-1133">Transmembrane helix</keyword>
<gene>
    <name evidence="2" type="ORF">McpAg1_17230</name>
</gene>
<proteinExistence type="predicted"/>
<evidence type="ECO:0000313" key="2">
    <source>
        <dbReference type="EMBL" id="MDV0442479.1"/>
    </source>
</evidence>